<name>A0A261FKL1_9BIFI</name>
<dbReference type="GO" id="GO:0009432">
    <property type="term" value="P:SOS response"/>
    <property type="evidence" value="ECO:0007669"/>
    <property type="project" value="UniProtKB-KW"/>
</dbReference>
<dbReference type="GO" id="GO:0016787">
    <property type="term" value="F:hydrolase activity"/>
    <property type="evidence" value="ECO:0007669"/>
    <property type="project" value="UniProtKB-KW"/>
</dbReference>
<dbReference type="Gene3D" id="2.10.109.10">
    <property type="entry name" value="Umud Fragment, subunit A"/>
    <property type="match status" value="1"/>
</dbReference>
<dbReference type="GO" id="GO:0006281">
    <property type="term" value="P:DNA repair"/>
    <property type="evidence" value="ECO:0007669"/>
    <property type="project" value="UniProtKB-KW"/>
</dbReference>
<accession>A0A261FKL1</accession>
<protein>
    <submittedName>
        <fullName evidence="10">Peptidase S24</fullName>
    </submittedName>
</protein>
<proteinExistence type="inferred from homology"/>
<keyword evidence="3 7" id="KW-0378">Hydrolase</keyword>
<organism evidence="10 11">
    <name type="scientific">Bifidobacterium myosotis</name>
    <dbReference type="NCBI Taxonomy" id="1630166"/>
    <lineage>
        <taxon>Bacteria</taxon>
        <taxon>Bacillati</taxon>
        <taxon>Actinomycetota</taxon>
        <taxon>Actinomycetes</taxon>
        <taxon>Bifidobacteriales</taxon>
        <taxon>Bifidobacteriaceae</taxon>
        <taxon>Bifidobacterium</taxon>
    </lineage>
</organism>
<evidence type="ECO:0000256" key="1">
    <source>
        <dbReference type="ARBA" id="ARBA00007484"/>
    </source>
</evidence>
<evidence type="ECO:0000256" key="2">
    <source>
        <dbReference type="ARBA" id="ARBA00022763"/>
    </source>
</evidence>
<dbReference type="InterPro" id="IPR039418">
    <property type="entry name" value="LexA-like"/>
</dbReference>
<dbReference type="RefSeq" id="WP_169834071.1">
    <property type="nucleotide sequence ID" value="NZ_MWWW01000013.1"/>
</dbReference>
<keyword evidence="2" id="KW-0227">DNA damage</keyword>
<evidence type="ECO:0000256" key="3">
    <source>
        <dbReference type="ARBA" id="ARBA00022801"/>
    </source>
</evidence>
<comment type="similarity">
    <text evidence="1 7">Belongs to the peptidase S24 family.</text>
</comment>
<gene>
    <name evidence="10" type="ORF">BMYO_1186</name>
</gene>
<evidence type="ECO:0000313" key="11">
    <source>
        <dbReference type="Proteomes" id="UP000216871"/>
    </source>
</evidence>
<dbReference type="PRINTS" id="PR00726">
    <property type="entry name" value="LEXASERPTASE"/>
</dbReference>
<feature type="compositionally biased region" description="Low complexity" evidence="8">
    <location>
        <begin position="113"/>
        <end position="122"/>
    </location>
</feature>
<dbReference type="InterPro" id="IPR050077">
    <property type="entry name" value="LexA_repressor"/>
</dbReference>
<feature type="domain" description="Peptidase S24/S26A/S26B/S26C" evidence="9">
    <location>
        <begin position="4"/>
        <end position="80"/>
    </location>
</feature>
<dbReference type="CDD" id="cd06529">
    <property type="entry name" value="S24_LexA-like"/>
    <property type="match status" value="1"/>
</dbReference>
<keyword evidence="4 7" id="KW-0068">Autocatalytic cleavage</keyword>
<dbReference type="InterPro" id="IPR015927">
    <property type="entry name" value="Peptidase_S24_S26A/B/C"/>
</dbReference>
<dbReference type="Proteomes" id="UP000216871">
    <property type="component" value="Unassembled WGS sequence"/>
</dbReference>
<reference evidence="10 11" key="1">
    <citation type="journal article" date="2017" name="BMC Genomics">
        <title>Comparative genomic and phylogenomic analyses of the Bifidobacteriaceae family.</title>
        <authorList>
            <person name="Lugli G.A."/>
            <person name="Milani C."/>
            <person name="Turroni F."/>
            <person name="Duranti S."/>
            <person name="Mancabelli L."/>
            <person name="Mangifesta M."/>
            <person name="Ferrario C."/>
            <person name="Modesto M."/>
            <person name="Mattarelli P."/>
            <person name="Jiri K."/>
            <person name="van Sinderen D."/>
            <person name="Ventura M."/>
        </authorList>
    </citation>
    <scope>NUCLEOTIDE SEQUENCE [LARGE SCALE GENOMIC DNA]</scope>
    <source>
        <strain evidence="10 11">DSM 100196</strain>
    </source>
</reference>
<dbReference type="InterPro" id="IPR036286">
    <property type="entry name" value="LexA/Signal_pep-like_sf"/>
</dbReference>
<evidence type="ECO:0000256" key="4">
    <source>
        <dbReference type="ARBA" id="ARBA00022813"/>
    </source>
</evidence>
<dbReference type="EMBL" id="MWWW01000013">
    <property type="protein sequence ID" value="OZG59618.1"/>
    <property type="molecule type" value="Genomic_DNA"/>
</dbReference>
<feature type="region of interest" description="Disordered" evidence="8">
    <location>
        <begin position="101"/>
        <end position="128"/>
    </location>
</feature>
<evidence type="ECO:0000259" key="9">
    <source>
        <dbReference type="Pfam" id="PF00717"/>
    </source>
</evidence>
<dbReference type="AlphaFoldDB" id="A0A261FKL1"/>
<keyword evidence="5" id="KW-0234">DNA repair</keyword>
<dbReference type="SUPFAM" id="SSF51306">
    <property type="entry name" value="LexA/Signal peptidase"/>
    <property type="match status" value="1"/>
</dbReference>
<evidence type="ECO:0000256" key="8">
    <source>
        <dbReference type="SAM" id="MobiDB-lite"/>
    </source>
</evidence>
<evidence type="ECO:0000256" key="5">
    <source>
        <dbReference type="ARBA" id="ARBA00023204"/>
    </source>
</evidence>
<sequence length="128" mass="13321">MNPQPWVGSPTLFVVQMAGHAMRDAGIANGDLLIVDRSKEPAHGDVVVAVLDGELAVKRLVAAGAHLVLHAENPAYPDYVPDGCAPPPIWGVVVSVIHALRDGEPPSPPASPTSPSSPSQSPRWEATA</sequence>
<keyword evidence="11" id="KW-1185">Reference proteome</keyword>
<keyword evidence="6" id="KW-0742">SOS response</keyword>
<dbReference type="InterPro" id="IPR006197">
    <property type="entry name" value="Peptidase_S24_LexA"/>
</dbReference>
<dbReference type="GO" id="GO:0003677">
    <property type="term" value="F:DNA binding"/>
    <property type="evidence" value="ECO:0007669"/>
    <property type="project" value="InterPro"/>
</dbReference>
<dbReference type="Pfam" id="PF00717">
    <property type="entry name" value="Peptidase_S24"/>
    <property type="match status" value="1"/>
</dbReference>
<dbReference type="GO" id="GO:0006355">
    <property type="term" value="P:regulation of DNA-templated transcription"/>
    <property type="evidence" value="ECO:0007669"/>
    <property type="project" value="InterPro"/>
</dbReference>
<comment type="caution">
    <text evidence="10">The sequence shown here is derived from an EMBL/GenBank/DDBJ whole genome shotgun (WGS) entry which is preliminary data.</text>
</comment>
<evidence type="ECO:0000256" key="7">
    <source>
        <dbReference type="RuleBase" id="RU003991"/>
    </source>
</evidence>
<evidence type="ECO:0000256" key="6">
    <source>
        <dbReference type="ARBA" id="ARBA00023236"/>
    </source>
</evidence>
<evidence type="ECO:0000313" key="10">
    <source>
        <dbReference type="EMBL" id="OZG59618.1"/>
    </source>
</evidence>
<dbReference type="PANTHER" id="PTHR33516:SF2">
    <property type="entry name" value="LEXA REPRESSOR-RELATED"/>
    <property type="match status" value="1"/>
</dbReference>
<dbReference type="PANTHER" id="PTHR33516">
    <property type="entry name" value="LEXA REPRESSOR"/>
    <property type="match status" value="1"/>
</dbReference>